<dbReference type="Proteomes" id="UP000789901">
    <property type="component" value="Unassembled WGS sequence"/>
</dbReference>
<protein>
    <submittedName>
        <fullName evidence="1">39332_t:CDS:1</fullName>
    </submittedName>
</protein>
<organism evidence="1 2">
    <name type="scientific">Gigaspora margarita</name>
    <dbReference type="NCBI Taxonomy" id="4874"/>
    <lineage>
        <taxon>Eukaryota</taxon>
        <taxon>Fungi</taxon>
        <taxon>Fungi incertae sedis</taxon>
        <taxon>Mucoromycota</taxon>
        <taxon>Glomeromycotina</taxon>
        <taxon>Glomeromycetes</taxon>
        <taxon>Diversisporales</taxon>
        <taxon>Gigasporaceae</taxon>
        <taxon>Gigaspora</taxon>
    </lineage>
</organism>
<accession>A0ABN7WUM6</accession>
<dbReference type="EMBL" id="CAJVQB010064019">
    <property type="protein sequence ID" value="CAG8840889.1"/>
    <property type="molecule type" value="Genomic_DNA"/>
</dbReference>
<evidence type="ECO:0000313" key="1">
    <source>
        <dbReference type="EMBL" id="CAG8840889.1"/>
    </source>
</evidence>
<sequence length="217" mass="25023">YYQHVLRNPQIMEINTSEMNFQSNINNQHSQQIENRLIEHSHNQNSQQLQQQNEYSQLAFQNQALMTMMQTLSNNTSTIQDMLTNTLQAMLHYNNDTISNFQSQNSDINPQNTLQPLDSQINTTLPINAISNQRQESFHQINICDSCKRINFSDQELLLTSINICDSCMKNNFPNQPNVSVSQINNNQIISNQFTNQSLTSNQETTMDQNISNCTND</sequence>
<reference evidence="1 2" key="1">
    <citation type="submission" date="2021-06" db="EMBL/GenBank/DDBJ databases">
        <authorList>
            <person name="Kallberg Y."/>
            <person name="Tangrot J."/>
            <person name="Rosling A."/>
        </authorList>
    </citation>
    <scope>NUCLEOTIDE SEQUENCE [LARGE SCALE GENOMIC DNA]</scope>
    <source>
        <strain evidence="1 2">120-4 pot B 10/14</strain>
    </source>
</reference>
<proteinExistence type="predicted"/>
<gene>
    <name evidence="1" type="ORF">GMARGA_LOCUS35136</name>
</gene>
<keyword evidence="2" id="KW-1185">Reference proteome</keyword>
<feature type="non-terminal residue" evidence="1">
    <location>
        <position position="217"/>
    </location>
</feature>
<name>A0ABN7WUM6_GIGMA</name>
<evidence type="ECO:0000313" key="2">
    <source>
        <dbReference type="Proteomes" id="UP000789901"/>
    </source>
</evidence>
<comment type="caution">
    <text evidence="1">The sequence shown here is derived from an EMBL/GenBank/DDBJ whole genome shotgun (WGS) entry which is preliminary data.</text>
</comment>
<feature type="non-terminal residue" evidence="1">
    <location>
        <position position="1"/>
    </location>
</feature>